<accession>A0A0K1JJL7</accession>
<protein>
    <submittedName>
        <fullName evidence="2">Uncharacterized protein</fullName>
    </submittedName>
</protein>
<dbReference type="KEGG" id="lmoi:VV02_14340"/>
<feature type="transmembrane region" description="Helical" evidence="1">
    <location>
        <begin position="20"/>
        <end position="37"/>
    </location>
</feature>
<evidence type="ECO:0000313" key="2">
    <source>
        <dbReference type="EMBL" id="AKU16773.1"/>
    </source>
</evidence>
<sequence length="119" mass="12565">MPPDALETRTIISPRLGTRITTVVALVLLAGAVYWFFTPITLTGSSGAQFGCGSAKSPPSDAFPKNVCGDLPKVHEFRSVAFLVAGILIGLLGAVMFGFERRTQTRAARPSSAEESPTP</sequence>
<reference evidence="2 3" key="1">
    <citation type="submission" date="2015-03" db="EMBL/GenBank/DDBJ databases">
        <title>Luteipulveratus halotolerans sp. nov., a novel actinobacterium (Dermacoccaceae) from Sarawak, Malaysia.</title>
        <authorList>
            <person name="Juboi H."/>
            <person name="Basik A."/>
            <person name="Shamsul S.S."/>
            <person name="Arnold P."/>
            <person name="Schmitt E.K."/>
            <person name="Sanglier J.-J."/>
            <person name="Yeo T."/>
        </authorList>
    </citation>
    <scope>NUCLEOTIDE SEQUENCE [LARGE SCALE GENOMIC DNA]</scope>
    <source>
        <strain evidence="2 3">MN07-A0370</strain>
    </source>
</reference>
<keyword evidence="1" id="KW-1133">Transmembrane helix</keyword>
<keyword evidence="1" id="KW-0472">Membrane</keyword>
<proteinExistence type="predicted"/>
<dbReference type="AlphaFoldDB" id="A0A0K1JJL7"/>
<dbReference type="RefSeq" id="WP_052592459.1">
    <property type="nucleotide sequence ID" value="NZ_CP011112.1"/>
</dbReference>
<gene>
    <name evidence="2" type="ORF">VV02_14340</name>
</gene>
<dbReference type="Proteomes" id="UP000066480">
    <property type="component" value="Chromosome"/>
</dbReference>
<keyword evidence="3" id="KW-1185">Reference proteome</keyword>
<evidence type="ECO:0000256" key="1">
    <source>
        <dbReference type="SAM" id="Phobius"/>
    </source>
</evidence>
<dbReference type="OrthoDB" id="5148530at2"/>
<name>A0A0K1JJL7_9MICO</name>
<dbReference type="EMBL" id="CP011112">
    <property type="protein sequence ID" value="AKU16773.1"/>
    <property type="molecule type" value="Genomic_DNA"/>
</dbReference>
<organism evidence="2 3">
    <name type="scientific">Luteipulveratus mongoliensis</name>
    <dbReference type="NCBI Taxonomy" id="571913"/>
    <lineage>
        <taxon>Bacteria</taxon>
        <taxon>Bacillati</taxon>
        <taxon>Actinomycetota</taxon>
        <taxon>Actinomycetes</taxon>
        <taxon>Micrococcales</taxon>
        <taxon>Dermacoccaceae</taxon>
        <taxon>Luteipulveratus</taxon>
    </lineage>
</organism>
<keyword evidence="1" id="KW-0812">Transmembrane</keyword>
<evidence type="ECO:0000313" key="3">
    <source>
        <dbReference type="Proteomes" id="UP000066480"/>
    </source>
</evidence>
<feature type="transmembrane region" description="Helical" evidence="1">
    <location>
        <begin position="80"/>
        <end position="99"/>
    </location>
</feature>